<feature type="coiled-coil region" evidence="1">
    <location>
        <begin position="333"/>
        <end position="388"/>
    </location>
</feature>
<keyword evidence="4" id="KW-1185">Reference proteome</keyword>
<protein>
    <recommendedName>
        <fullName evidence="5">Tail tape measure protein</fullName>
    </recommendedName>
</protein>
<evidence type="ECO:0000256" key="2">
    <source>
        <dbReference type="SAM" id="MobiDB-lite"/>
    </source>
</evidence>
<comment type="caution">
    <text evidence="3">The sequence shown here is derived from an EMBL/GenBank/DDBJ whole genome shotgun (WGS) entry which is preliminary data.</text>
</comment>
<evidence type="ECO:0000313" key="3">
    <source>
        <dbReference type="EMBL" id="RWR54883.1"/>
    </source>
</evidence>
<reference evidence="3 4" key="1">
    <citation type="submission" date="2019-01" db="EMBL/GenBank/DDBJ databases">
        <title>Sinorhodobacter populi sp. nov. isolated from the symptomatic bark tissue of Populus euramericana canker.</title>
        <authorList>
            <person name="Xu G."/>
        </authorList>
    </citation>
    <scope>NUCLEOTIDE SEQUENCE [LARGE SCALE GENOMIC DNA]</scope>
    <source>
        <strain evidence="3 4">CGMCC 1.12963</strain>
    </source>
</reference>
<evidence type="ECO:0000256" key="1">
    <source>
        <dbReference type="SAM" id="Coils"/>
    </source>
</evidence>
<dbReference type="Proteomes" id="UP000288071">
    <property type="component" value="Unassembled WGS sequence"/>
</dbReference>
<proteinExistence type="predicted"/>
<accession>A0A3S3LQX5</accession>
<dbReference type="EMBL" id="SAVA01000001">
    <property type="protein sequence ID" value="RWR54883.1"/>
    <property type="molecule type" value="Genomic_DNA"/>
</dbReference>
<reference evidence="4" key="2">
    <citation type="submission" date="2019-01" db="EMBL/GenBank/DDBJ databases">
        <title>Sinorhodobacter populi sp. nov. isolated from the symptomatic bark tissue of Populus euramericana canker.</title>
        <authorList>
            <person name="Li Y."/>
        </authorList>
    </citation>
    <scope>NUCLEOTIDE SEQUENCE [LARGE SCALE GENOMIC DNA]</scope>
    <source>
        <strain evidence="4">CGMCC 1.12963</strain>
    </source>
</reference>
<evidence type="ECO:0000313" key="4">
    <source>
        <dbReference type="Proteomes" id="UP000288071"/>
    </source>
</evidence>
<organism evidence="3 4">
    <name type="scientific">Paenirhodobacter huangdaonensis</name>
    <dbReference type="NCBI Taxonomy" id="2501515"/>
    <lineage>
        <taxon>Bacteria</taxon>
        <taxon>Pseudomonadati</taxon>
        <taxon>Pseudomonadota</taxon>
        <taxon>Alphaproteobacteria</taxon>
        <taxon>Rhodobacterales</taxon>
        <taxon>Rhodobacter group</taxon>
        <taxon>Paenirhodobacter</taxon>
    </lineage>
</organism>
<name>A0A3S3LQX5_9RHOB</name>
<gene>
    <name evidence="3" type="ORF">EOW66_02115</name>
</gene>
<dbReference type="RefSeq" id="WP_128154445.1">
    <property type="nucleotide sequence ID" value="NZ_JBHSOM010000007.1"/>
</dbReference>
<feature type="region of interest" description="Disordered" evidence="2">
    <location>
        <begin position="456"/>
        <end position="522"/>
    </location>
</feature>
<feature type="compositionally biased region" description="Polar residues" evidence="2">
    <location>
        <begin position="477"/>
        <end position="493"/>
    </location>
</feature>
<keyword evidence="1" id="KW-0175">Coiled coil</keyword>
<sequence>MAGILTKLMAKLGIDTAEFDKGLKKSETTVHGFGEVVKGGVADTMSRMTGLGTAFVTGLAGGAVTAAFAAITSNIRGTVRGIAEIGDEAKKSGLGLEAFQEWKYVAEQNRVGVDALVDGFKELSLRADEWIKTGGGAGEESFRRLGFTATDLAQRLKDPSALMLEIIKRLEHMDKAAQIRILDEVMGGTGGEQFVQLLDQGADGLRETIRLAHEAGAVFDAEMIAKATELDRRYAALGARVERIAKRAAVTLADIPVDIFENRITDFFRSDEEGIRSLGQGIYEYYKSIGALTDEQMRQVQDIRDGYLFLTNAAVDMSSELKSAASRASDMGNDDLAQTLSDAAQEMQRLALEYRQGAITGQEFAAGVAAARDRAADALSELQAVNAARFDGVIGSLSEIGRALGFDGGAADKAGMAQDELRALNEQKFGGVLSGLGDIGAMLDRLISGANTLRNAMPGSPAAAQERDDGRGYATGNADNAWTGTGLAPTSVTRPRAAPSMIHERTQAGGGGGSKKGTSRKSAADMIDEIVQQTAALDAETQALLAAAGAGDIYGDKADYAATKAKLLTAMQQEGIAVTPELATKIEAVAAAYGHSAQGADTARDAIRKMQRESERGADALQDVFGSVLDGADAAKRAVIDLLLEIARMQFAKGALGLLGGTSWGSTLASVIGSGIGANANGTESWTGGLTKVNERGGEILDLPSGTRIIPHDVSNRMADQAAKAGGQLSVTIGFDSSTGGLSAYVRDEAGRVVASGISAYDKALPGRVQTISQNPRKR</sequence>
<dbReference type="AlphaFoldDB" id="A0A3S3LQX5"/>
<evidence type="ECO:0008006" key="5">
    <source>
        <dbReference type="Google" id="ProtNLM"/>
    </source>
</evidence>